<dbReference type="SMART" id="SM00331">
    <property type="entry name" value="PP2C_SIG"/>
    <property type="match status" value="1"/>
</dbReference>
<dbReference type="InterPro" id="IPR052016">
    <property type="entry name" value="Bact_Sigma-Reg"/>
</dbReference>
<keyword evidence="6" id="KW-1185">Reference proteome</keyword>
<dbReference type="GO" id="GO:0016791">
    <property type="term" value="F:phosphatase activity"/>
    <property type="evidence" value="ECO:0007669"/>
    <property type="project" value="TreeGrafter"/>
</dbReference>
<dbReference type="SUPFAM" id="SSF158472">
    <property type="entry name" value="HAMP domain-like"/>
    <property type="match status" value="1"/>
</dbReference>
<dbReference type="InterPro" id="IPR003660">
    <property type="entry name" value="HAMP_dom"/>
</dbReference>
<dbReference type="CDD" id="cd06225">
    <property type="entry name" value="HAMP"/>
    <property type="match status" value="1"/>
</dbReference>
<feature type="region of interest" description="Disordered" evidence="2">
    <location>
        <begin position="135"/>
        <end position="155"/>
    </location>
</feature>
<dbReference type="CDD" id="cd18773">
    <property type="entry name" value="PDC1_HK_sensor"/>
    <property type="match status" value="1"/>
</dbReference>
<dbReference type="Pfam" id="PF07228">
    <property type="entry name" value="SpoIIE"/>
    <property type="match status" value="1"/>
</dbReference>
<dbReference type="Proteomes" id="UP000006250">
    <property type="component" value="Unassembled WGS sequence"/>
</dbReference>
<evidence type="ECO:0000259" key="4">
    <source>
        <dbReference type="PROSITE" id="PS50885"/>
    </source>
</evidence>
<reference evidence="5 6" key="1">
    <citation type="submission" date="2010-08" db="EMBL/GenBank/DDBJ databases">
        <title>The draft genome of Desulfovibrio fructosovorans JJ.</title>
        <authorList>
            <consortium name="US DOE Joint Genome Institute (JGI-PGF)"/>
            <person name="Lucas S."/>
            <person name="Copeland A."/>
            <person name="Lapidus A."/>
            <person name="Cheng J.-F."/>
            <person name="Bruce D."/>
            <person name="Goodwin L."/>
            <person name="Pitluck S."/>
            <person name="Land M.L."/>
            <person name="Hauser L."/>
            <person name="Chang Y.-J."/>
            <person name="Jeffries C."/>
            <person name="Wall J.D."/>
            <person name="Stahl D.A."/>
            <person name="Arkin A.P."/>
            <person name="Dehal P."/>
            <person name="Stolyar S.M."/>
            <person name="Hazen T.C."/>
            <person name="Woyke T.J."/>
        </authorList>
    </citation>
    <scope>NUCLEOTIDE SEQUENCE [LARGE SCALE GENOMIC DNA]</scope>
    <source>
        <strain evidence="5 6">JJ</strain>
    </source>
</reference>
<evidence type="ECO:0000256" key="1">
    <source>
        <dbReference type="ARBA" id="ARBA00022801"/>
    </source>
</evidence>
<proteinExistence type="predicted"/>
<dbReference type="PROSITE" id="PS50885">
    <property type="entry name" value="HAMP"/>
    <property type="match status" value="1"/>
</dbReference>
<keyword evidence="3" id="KW-1133">Transmembrane helix</keyword>
<name>E1JVG4_SOLFR</name>
<dbReference type="eggNOG" id="COG2972">
    <property type="taxonomic scope" value="Bacteria"/>
</dbReference>
<dbReference type="GO" id="GO:0007165">
    <property type="term" value="P:signal transduction"/>
    <property type="evidence" value="ECO:0007669"/>
    <property type="project" value="InterPro"/>
</dbReference>
<dbReference type="eggNOG" id="COG2208">
    <property type="taxonomic scope" value="Bacteria"/>
</dbReference>
<dbReference type="RefSeq" id="WP_005992791.1">
    <property type="nucleotide sequence ID" value="NZ_AECZ01000008.1"/>
</dbReference>
<dbReference type="STRING" id="596151.DesfrDRAFT_1613"/>
<dbReference type="Gene3D" id="3.30.450.20">
    <property type="entry name" value="PAS domain"/>
    <property type="match status" value="1"/>
</dbReference>
<gene>
    <name evidence="5" type="ORF">DesfrDRAFT_1613</name>
</gene>
<evidence type="ECO:0000313" key="5">
    <source>
        <dbReference type="EMBL" id="EFL51758.1"/>
    </source>
</evidence>
<accession>E1JVG4</accession>
<feature type="transmembrane region" description="Helical" evidence="3">
    <location>
        <begin position="401"/>
        <end position="422"/>
    </location>
</feature>
<comment type="caution">
    <text evidence="5">The sequence shown here is derived from an EMBL/GenBank/DDBJ whole genome shotgun (WGS) entry which is preliminary data.</text>
</comment>
<keyword evidence="1" id="KW-0378">Hydrolase</keyword>
<dbReference type="EMBL" id="AECZ01000008">
    <property type="protein sequence ID" value="EFL51758.1"/>
    <property type="molecule type" value="Genomic_DNA"/>
</dbReference>
<evidence type="ECO:0000256" key="3">
    <source>
        <dbReference type="SAM" id="Phobius"/>
    </source>
</evidence>
<feature type="domain" description="HAMP" evidence="4">
    <location>
        <begin position="419"/>
        <end position="475"/>
    </location>
</feature>
<protein>
    <submittedName>
        <fullName evidence="5">Protein serine/threonine phosphatase</fullName>
    </submittedName>
</protein>
<keyword evidence="3" id="KW-0472">Membrane</keyword>
<dbReference type="Gene3D" id="3.60.40.10">
    <property type="entry name" value="PPM-type phosphatase domain"/>
    <property type="match status" value="1"/>
</dbReference>
<evidence type="ECO:0000313" key="6">
    <source>
        <dbReference type="Proteomes" id="UP000006250"/>
    </source>
</evidence>
<dbReference type="Gene3D" id="6.10.340.10">
    <property type="match status" value="1"/>
</dbReference>
<dbReference type="OrthoDB" id="343514at2"/>
<dbReference type="PANTHER" id="PTHR43156:SF2">
    <property type="entry name" value="STAGE II SPORULATION PROTEIN E"/>
    <property type="match status" value="1"/>
</dbReference>
<evidence type="ECO:0000256" key="2">
    <source>
        <dbReference type="SAM" id="MobiDB-lite"/>
    </source>
</evidence>
<dbReference type="AlphaFoldDB" id="E1JVG4"/>
<dbReference type="InterPro" id="IPR001932">
    <property type="entry name" value="PPM-type_phosphatase-like_dom"/>
</dbReference>
<organism evidence="5 6">
    <name type="scientific">Solidesulfovibrio fructosivorans JJ]</name>
    <dbReference type="NCBI Taxonomy" id="596151"/>
    <lineage>
        <taxon>Bacteria</taxon>
        <taxon>Pseudomonadati</taxon>
        <taxon>Thermodesulfobacteriota</taxon>
        <taxon>Desulfovibrionia</taxon>
        <taxon>Desulfovibrionales</taxon>
        <taxon>Desulfovibrionaceae</taxon>
        <taxon>Solidesulfovibrio</taxon>
    </lineage>
</organism>
<keyword evidence="3" id="KW-0812">Transmembrane</keyword>
<dbReference type="InterPro" id="IPR036457">
    <property type="entry name" value="PPM-type-like_dom_sf"/>
</dbReference>
<sequence>MRLRWKFFLILLAFSLIPLVVVTGITRRHVVQLGRAIAGEGRTLIAAIVKNELRQTAEDYALVLRRSKSAMDFSLSVLAAAAERTLAEPPGRAAATEVYRATDVAADKNAPPDLGQGESYAKRLAGGGQERLAISSESPVVYRPPGTKGKNGEDARLASLGPTFALLRAELGDLLLFASVTLADGSHVSFPGHAGYPADYDPRERPWFKAAKAAFTPHAPTGGAVIWNDPAVDAATGQVTLTLSKALAGPDGRFAGVASLDVPLAQVLQEQEIASQWSEAMRTFVVAPATDPRSGASALYVWAQRSYEQHAPDWKSVINFERLTSNDTAGFEAFLATMARTKSGAADLPYKGEEAFWAFARLTTGTYFLCIVPKSMLSTLAERAGQDILDATAAIVRLSGAAMVVVLAAVTLAAIAMTRLFLRPLLAMLDGWKRLAAGDFSARLDLRVGDERQELIDAFNEAGPMMADHLRLQRSLDLAQEVQQNLLPAAPPAVPGLDIAGTAIACDETGGDYFDYRAVARGKEICLDTAVGDVTGHGVPSALLMATARALLLATEDSETPAERVRRANRLLCRDVGDSGRFMTLLAMEIRPEAGEARYVRAGHDPALLYDPETDAFEEWPGKGVPLGIDPAYPYAECAMPFARPGLVLAIGTDGIWESRGPSGEMYGKARFHASIRRAAAGSAADILAAVLADLTAFRGDCRQEDDVTLVVVKKI</sequence>
<dbReference type="PANTHER" id="PTHR43156">
    <property type="entry name" value="STAGE II SPORULATION PROTEIN E-RELATED"/>
    <property type="match status" value="1"/>
</dbReference>
<dbReference type="GO" id="GO:0016020">
    <property type="term" value="C:membrane"/>
    <property type="evidence" value="ECO:0007669"/>
    <property type="project" value="InterPro"/>
</dbReference>